<feature type="signal peptide" evidence="2">
    <location>
        <begin position="1"/>
        <end position="23"/>
    </location>
</feature>
<accession>A0ABV3ZDC2</accession>
<feature type="region of interest" description="Disordered" evidence="1">
    <location>
        <begin position="32"/>
        <end position="79"/>
    </location>
</feature>
<evidence type="ECO:0000256" key="2">
    <source>
        <dbReference type="SAM" id="SignalP"/>
    </source>
</evidence>
<keyword evidence="2" id="KW-0732">Signal</keyword>
<proteinExistence type="predicted"/>
<evidence type="ECO:0000313" key="4">
    <source>
        <dbReference type="Proteomes" id="UP001560573"/>
    </source>
</evidence>
<comment type="caution">
    <text evidence="3">The sequence shown here is derived from an EMBL/GenBank/DDBJ whole genome shotgun (WGS) entry which is preliminary data.</text>
</comment>
<protein>
    <recommendedName>
        <fullName evidence="5">Pentapeptide MXKDX repeat protein</fullName>
    </recommendedName>
</protein>
<keyword evidence="4" id="KW-1185">Reference proteome</keyword>
<sequence>MMTLLRKYMIVPALCMITAGTFAQEPGAKKIADQGNEKGEKKLQQKEAAQQLKEKPAKVSDSTHKAAMHGKKTCGIKKN</sequence>
<feature type="chain" id="PRO_5045060598" description="Pentapeptide MXKDX repeat protein" evidence="2">
    <location>
        <begin position="24"/>
        <end position="79"/>
    </location>
</feature>
<evidence type="ECO:0008006" key="5">
    <source>
        <dbReference type="Google" id="ProtNLM"/>
    </source>
</evidence>
<reference evidence="3 4" key="1">
    <citation type="submission" date="2023-07" db="EMBL/GenBank/DDBJ databases">
        <authorList>
            <person name="Lian W.-H."/>
        </authorList>
    </citation>
    <scope>NUCLEOTIDE SEQUENCE [LARGE SCALE GENOMIC DNA]</scope>
    <source>
        <strain evidence="3 4">SYSU DXS3180</strain>
    </source>
</reference>
<feature type="compositionally biased region" description="Basic residues" evidence="1">
    <location>
        <begin position="66"/>
        <end position="79"/>
    </location>
</feature>
<feature type="compositionally biased region" description="Basic and acidic residues" evidence="1">
    <location>
        <begin position="32"/>
        <end position="45"/>
    </location>
</feature>
<evidence type="ECO:0000313" key="3">
    <source>
        <dbReference type="EMBL" id="MEX6687876.1"/>
    </source>
</evidence>
<dbReference type="EMBL" id="JAULBC010000002">
    <property type="protein sequence ID" value="MEX6687876.1"/>
    <property type="molecule type" value="Genomic_DNA"/>
</dbReference>
<feature type="compositionally biased region" description="Basic and acidic residues" evidence="1">
    <location>
        <begin position="52"/>
        <end position="64"/>
    </location>
</feature>
<gene>
    <name evidence="3" type="ORF">QTN47_10245</name>
</gene>
<organism evidence="3 4">
    <name type="scientific">Danxiaibacter flavus</name>
    <dbReference type="NCBI Taxonomy" id="3049108"/>
    <lineage>
        <taxon>Bacteria</taxon>
        <taxon>Pseudomonadati</taxon>
        <taxon>Bacteroidota</taxon>
        <taxon>Chitinophagia</taxon>
        <taxon>Chitinophagales</taxon>
        <taxon>Chitinophagaceae</taxon>
        <taxon>Danxiaibacter</taxon>
    </lineage>
</organism>
<dbReference type="RefSeq" id="WP_369329280.1">
    <property type="nucleotide sequence ID" value="NZ_JAULBC010000002.1"/>
</dbReference>
<evidence type="ECO:0000256" key="1">
    <source>
        <dbReference type="SAM" id="MobiDB-lite"/>
    </source>
</evidence>
<name>A0ABV3ZDC2_9BACT</name>
<dbReference type="Proteomes" id="UP001560573">
    <property type="component" value="Unassembled WGS sequence"/>
</dbReference>